<dbReference type="Proteomes" id="UP000054715">
    <property type="component" value="Unassembled WGS sequence"/>
</dbReference>
<reference evidence="1 2" key="1">
    <citation type="submission" date="2015-11" db="EMBL/GenBank/DDBJ databases">
        <title>Genomic analysis of 38 Legionella species identifies large and diverse effector repertoires.</title>
        <authorList>
            <person name="Burstein D."/>
            <person name="Amaro F."/>
            <person name="Zusman T."/>
            <person name="Lifshitz Z."/>
            <person name="Cohen O."/>
            <person name="Gilbert J.A."/>
            <person name="Pupko T."/>
            <person name="Shuman H.A."/>
            <person name="Segal G."/>
        </authorList>
    </citation>
    <scope>NUCLEOTIDE SEQUENCE [LARGE SCALE GENOMIC DNA]</scope>
    <source>
        <strain evidence="1 2">JA-26-G1-E2</strain>
    </source>
</reference>
<dbReference type="STRING" id="455.Ljam_1927"/>
<dbReference type="AlphaFoldDB" id="A0A0W0UIP5"/>
<evidence type="ECO:0000313" key="1">
    <source>
        <dbReference type="EMBL" id="KTD07732.1"/>
    </source>
</evidence>
<comment type="caution">
    <text evidence="1">The sequence shown here is derived from an EMBL/GenBank/DDBJ whole genome shotgun (WGS) entry which is preliminary data.</text>
</comment>
<evidence type="ECO:0000313" key="2">
    <source>
        <dbReference type="Proteomes" id="UP000054715"/>
    </source>
</evidence>
<dbReference type="OrthoDB" id="5635210at2"/>
<proteinExistence type="predicted"/>
<gene>
    <name evidence="1" type="ORF">Ljam_1927</name>
</gene>
<dbReference type="PATRIC" id="fig|455.5.peg.2030"/>
<protein>
    <submittedName>
        <fullName evidence="1">Uncharacterized protein</fullName>
    </submittedName>
</protein>
<sequence>MTFDHKNNCIEVCLFESYLAKYFIEHPEIFEPLISKILTAFEQVIARNSENAMFNRMLFSTFSYSNGGPP</sequence>
<dbReference type="EMBL" id="LNYG01000013">
    <property type="protein sequence ID" value="KTD07732.1"/>
    <property type="molecule type" value="Genomic_DNA"/>
</dbReference>
<dbReference type="RefSeq" id="WP_058449825.1">
    <property type="nucleotide sequence ID" value="NZ_CAAAJF010000002.1"/>
</dbReference>
<name>A0A0W0UIP5_9GAMM</name>
<accession>A0A0W0UIP5</accession>
<organism evidence="1 2">
    <name type="scientific">Legionella jamestowniensis</name>
    <dbReference type="NCBI Taxonomy" id="455"/>
    <lineage>
        <taxon>Bacteria</taxon>
        <taxon>Pseudomonadati</taxon>
        <taxon>Pseudomonadota</taxon>
        <taxon>Gammaproteobacteria</taxon>
        <taxon>Legionellales</taxon>
        <taxon>Legionellaceae</taxon>
        <taxon>Legionella</taxon>
    </lineage>
</organism>